<reference evidence="3" key="2">
    <citation type="submission" date="2015-01" db="EMBL/GenBank/DDBJ databases">
        <title>Evolutionary Origins and Diversification of the Mycorrhizal Mutualists.</title>
        <authorList>
            <consortium name="DOE Joint Genome Institute"/>
            <consortium name="Mycorrhizal Genomics Consortium"/>
            <person name="Kohler A."/>
            <person name="Kuo A."/>
            <person name="Nagy L.G."/>
            <person name="Floudas D."/>
            <person name="Copeland A."/>
            <person name="Barry K.W."/>
            <person name="Cichocki N."/>
            <person name="Veneault-Fourrey C."/>
            <person name="LaButti K."/>
            <person name="Lindquist E.A."/>
            <person name="Lipzen A."/>
            <person name="Lundell T."/>
            <person name="Morin E."/>
            <person name="Murat C."/>
            <person name="Riley R."/>
            <person name="Ohm R."/>
            <person name="Sun H."/>
            <person name="Tunlid A."/>
            <person name="Henrissat B."/>
            <person name="Grigoriev I.V."/>
            <person name="Hibbett D.S."/>
            <person name="Martin F."/>
        </authorList>
    </citation>
    <scope>NUCLEOTIDE SEQUENCE [LARGE SCALE GENOMIC DNA]</scope>
    <source>
        <strain evidence="3">LaAM-08-1</strain>
    </source>
</reference>
<feature type="region of interest" description="Disordered" evidence="1">
    <location>
        <begin position="627"/>
        <end position="691"/>
    </location>
</feature>
<feature type="compositionally biased region" description="Pro residues" evidence="1">
    <location>
        <begin position="23"/>
        <end position="32"/>
    </location>
</feature>
<feature type="compositionally biased region" description="Low complexity" evidence="1">
    <location>
        <begin position="55"/>
        <end position="69"/>
    </location>
</feature>
<feature type="compositionally biased region" description="Low complexity" evidence="1">
    <location>
        <begin position="645"/>
        <end position="659"/>
    </location>
</feature>
<proteinExistence type="predicted"/>
<dbReference type="OrthoDB" id="159449at2759"/>
<feature type="compositionally biased region" description="Acidic residues" evidence="1">
    <location>
        <begin position="130"/>
        <end position="140"/>
    </location>
</feature>
<sequence length="734" mass="77687">MHRCKWQLLVNIPPLWITKRSPLSPPSSPPANRPAYQSLSPHSSPPASQPPHQPLSPLSSSAFPDSSYSMLHEESDRVSLALSDGEVGIGLSLLQDLANELRAGNGDDDEEDKIEIRQRGRDNQRVELPRDDDDSDSDNDQEAHNQVVSSFPAPPTSLSPSSPSFSSISPSSPTFSSLVRRSSLASSAASTSSWEGAADIYDDYQHSRFSIASKMSRFSSSHGHPSSSGFDAVRPPIPDSRPSVDSRPSIDSPRGSGIASVYTQASRSSSLAKEIPINVSSSTDNNTSPSLTPTPTQNHRSMPPNLLQPENSPLLQTNWNSSSPSPGVTAITAMSSAALYTPHPGTVNAGSLGIMGLAIPGSPTTTSGMASAMRQRIDAERRSLLASPVTSSFPQDQQLLSVGEVNMGSRIVFDDDEELPSQILEGGSSALHHSPSSSPEPDLMLQSRVAPLVVANRTPSPTFVEEEEGKQNHDPSEPPTSQPAPSRSPTAASTSASQFNTPSTAPPFMVYVKAGFKSQARTNVAPSSCPTQTHLNHLLKLPHLQDQCSSPSIKVIKMALSSIPRLGLPVPALVRGQGQGGSAAGPVPIVLSIEPPPPSPQRQSQLVQQQQFLSNGLGQRVMQGMRRPATAPTTGPMNAPAVTQAGAPGAPKPIGGVIPQPKLRPRSRGFSGFNSQIKNPKVAPPVQRSFGRDDVFTKGSIKPSTSFPSWCNNPFNIALPTPNGKPTVKTSLCG</sequence>
<organism evidence="2 3">
    <name type="scientific">Laccaria amethystina LaAM-08-1</name>
    <dbReference type="NCBI Taxonomy" id="1095629"/>
    <lineage>
        <taxon>Eukaryota</taxon>
        <taxon>Fungi</taxon>
        <taxon>Dikarya</taxon>
        <taxon>Basidiomycota</taxon>
        <taxon>Agaricomycotina</taxon>
        <taxon>Agaricomycetes</taxon>
        <taxon>Agaricomycetidae</taxon>
        <taxon>Agaricales</taxon>
        <taxon>Agaricineae</taxon>
        <taxon>Hydnangiaceae</taxon>
        <taxon>Laccaria</taxon>
    </lineage>
</organism>
<evidence type="ECO:0000313" key="2">
    <source>
        <dbReference type="EMBL" id="KIJ91100.1"/>
    </source>
</evidence>
<feature type="compositionally biased region" description="Low complexity" evidence="1">
    <location>
        <begin position="278"/>
        <end position="296"/>
    </location>
</feature>
<evidence type="ECO:0000313" key="3">
    <source>
        <dbReference type="Proteomes" id="UP000054477"/>
    </source>
</evidence>
<name>A0A0C9WMG4_9AGAR</name>
<feature type="compositionally biased region" description="Pro residues" evidence="1">
    <location>
        <begin position="43"/>
        <end position="54"/>
    </location>
</feature>
<keyword evidence="3" id="KW-1185">Reference proteome</keyword>
<feature type="region of interest" description="Disordered" evidence="1">
    <location>
        <begin position="216"/>
        <end position="265"/>
    </location>
</feature>
<feature type="compositionally biased region" description="Low complexity" evidence="1">
    <location>
        <begin position="158"/>
        <end position="193"/>
    </location>
</feature>
<feature type="region of interest" description="Disordered" evidence="1">
    <location>
        <begin position="462"/>
        <end position="504"/>
    </location>
</feature>
<feature type="compositionally biased region" description="Polar residues" evidence="1">
    <location>
        <begin position="308"/>
        <end position="326"/>
    </location>
</feature>
<feature type="region of interest" description="Disordered" evidence="1">
    <location>
        <begin position="102"/>
        <end position="196"/>
    </location>
</feature>
<feature type="compositionally biased region" description="Low complexity" evidence="1">
    <location>
        <begin position="483"/>
        <end position="497"/>
    </location>
</feature>
<feature type="compositionally biased region" description="Basic and acidic residues" evidence="1">
    <location>
        <begin position="114"/>
        <end position="129"/>
    </location>
</feature>
<feature type="region of interest" description="Disordered" evidence="1">
    <location>
        <begin position="277"/>
        <end position="326"/>
    </location>
</feature>
<protein>
    <submittedName>
        <fullName evidence="2">Uncharacterized protein</fullName>
    </submittedName>
</protein>
<dbReference type="EMBL" id="KN839056">
    <property type="protein sequence ID" value="KIJ91100.1"/>
    <property type="molecule type" value="Genomic_DNA"/>
</dbReference>
<dbReference type="Proteomes" id="UP000054477">
    <property type="component" value="Unassembled WGS sequence"/>
</dbReference>
<evidence type="ECO:0000256" key="1">
    <source>
        <dbReference type="SAM" id="MobiDB-lite"/>
    </source>
</evidence>
<gene>
    <name evidence="2" type="ORF">K443DRAFT_14680</name>
</gene>
<dbReference type="AlphaFoldDB" id="A0A0C9WMG4"/>
<dbReference type="HOGENOM" id="CLU_377693_0_0_1"/>
<accession>A0A0C9WMG4</accession>
<feature type="compositionally biased region" description="Low complexity" evidence="1">
    <location>
        <begin position="216"/>
        <end position="254"/>
    </location>
</feature>
<reference evidence="2 3" key="1">
    <citation type="submission" date="2014-04" db="EMBL/GenBank/DDBJ databases">
        <authorList>
            <consortium name="DOE Joint Genome Institute"/>
            <person name="Kuo A."/>
            <person name="Kohler A."/>
            <person name="Nagy L.G."/>
            <person name="Floudas D."/>
            <person name="Copeland A."/>
            <person name="Barry K.W."/>
            <person name="Cichocki N."/>
            <person name="Veneault-Fourrey C."/>
            <person name="LaButti K."/>
            <person name="Lindquist E.A."/>
            <person name="Lipzen A."/>
            <person name="Lundell T."/>
            <person name="Morin E."/>
            <person name="Murat C."/>
            <person name="Sun H."/>
            <person name="Tunlid A."/>
            <person name="Henrissat B."/>
            <person name="Grigoriev I.V."/>
            <person name="Hibbett D.S."/>
            <person name="Martin F."/>
            <person name="Nordberg H.P."/>
            <person name="Cantor M.N."/>
            <person name="Hua S.X."/>
        </authorList>
    </citation>
    <scope>NUCLEOTIDE SEQUENCE [LARGE SCALE GENOMIC DNA]</scope>
    <source>
        <strain evidence="2 3">LaAM-08-1</strain>
    </source>
</reference>
<feature type="region of interest" description="Disordered" evidence="1">
    <location>
        <begin position="18"/>
        <end position="77"/>
    </location>
</feature>